<dbReference type="Proteomes" id="UP001157034">
    <property type="component" value="Unassembled WGS sequence"/>
</dbReference>
<evidence type="ECO:0000313" key="2">
    <source>
        <dbReference type="Proteomes" id="UP001157034"/>
    </source>
</evidence>
<dbReference type="InterPro" id="IPR015018">
    <property type="entry name" value="DUF1905"/>
</dbReference>
<dbReference type="InterPro" id="IPR037079">
    <property type="entry name" value="AF2212/PG0164-like_sf"/>
</dbReference>
<reference evidence="2" key="1">
    <citation type="journal article" date="2019" name="Int. J. Syst. Evol. Microbiol.">
        <title>The Global Catalogue of Microorganisms (GCM) 10K type strain sequencing project: providing services to taxonomists for standard genome sequencing and annotation.</title>
        <authorList>
            <consortium name="The Broad Institute Genomics Platform"/>
            <consortium name="The Broad Institute Genome Sequencing Center for Infectious Disease"/>
            <person name="Wu L."/>
            <person name="Ma J."/>
        </authorList>
    </citation>
    <scope>NUCLEOTIDE SEQUENCE [LARGE SCALE GENOMIC DNA]</scope>
    <source>
        <strain evidence="2">NBRC 108894</strain>
    </source>
</reference>
<protein>
    <recommendedName>
        <fullName evidence="3">DUF1905 domain-containing protein</fullName>
    </recommendedName>
</protein>
<dbReference type="SUPFAM" id="SSF141694">
    <property type="entry name" value="AF2212/PG0164-like"/>
    <property type="match status" value="1"/>
</dbReference>
<gene>
    <name evidence="1" type="ORF">GCM10025881_32040</name>
</gene>
<dbReference type="Pfam" id="PF08922">
    <property type="entry name" value="DUF1905"/>
    <property type="match status" value="1"/>
</dbReference>
<comment type="caution">
    <text evidence="1">The sequence shown here is derived from an EMBL/GenBank/DDBJ whole genome shotgun (WGS) entry which is preliminary data.</text>
</comment>
<evidence type="ECO:0008006" key="3">
    <source>
        <dbReference type="Google" id="ProtNLM"/>
    </source>
</evidence>
<keyword evidence="2" id="KW-1185">Reference proteome</keyword>
<name>A0ABQ6K9W0_9MICO</name>
<accession>A0ABQ6K9W0</accession>
<dbReference type="Pfam" id="PF13376">
    <property type="entry name" value="OmdA"/>
    <property type="match status" value="1"/>
</dbReference>
<dbReference type="RefSeq" id="WP_284254972.1">
    <property type="nucleotide sequence ID" value="NZ_BAAAQO010000004.1"/>
</dbReference>
<sequence>MPTFTWTLESQGGNNTGFIVPDDVVRGFGRGRRVPIAVRIGDYRYRTTIVSMGGRFLFGVNAQQRNDTGLRAGDVVEVTIEVDDAPREVEVPPALQAALDADPAAKAAWDRLSYTNRKEHARSIAEAKADQTRARRLEKTLAALRS</sequence>
<organism evidence="1 2">
    <name type="scientific">Pseudolysinimonas kribbensis</name>
    <dbReference type="NCBI Taxonomy" id="433641"/>
    <lineage>
        <taxon>Bacteria</taxon>
        <taxon>Bacillati</taxon>
        <taxon>Actinomycetota</taxon>
        <taxon>Actinomycetes</taxon>
        <taxon>Micrococcales</taxon>
        <taxon>Microbacteriaceae</taxon>
        <taxon>Pseudolysinimonas</taxon>
    </lineage>
</organism>
<proteinExistence type="predicted"/>
<evidence type="ECO:0000313" key="1">
    <source>
        <dbReference type="EMBL" id="GMA96380.1"/>
    </source>
</evidence>
<dbReference type="EMBL" id="BSVB01000001">
    <property type="protein sequence ID" value="GMA96380.1"/>
    <property type="molecule type" value="Genomic_DNA"/>
</dbReference>
<dbReference type="Gene3D" id="2.40.30.100">
    <property type="entry name" value="AF2212/PG0164-like"/>
    <property type="match status" value="1"/>
</dbReference>